<dbReference type="GeneID" id="9039966"/>
<name>C5LP73_PERM5</name>
<dbReference type="Proteomes" id="UP000007800">
    <property type="component" value="Unassembled WGS sequence"/>
</dbReference>
<keyword evidence="2" id="KW-1185">Reference proteome</keyword>
<gene>
    <name evidence="1" type="ORF">Pmar_PMAR020707</name>
</gene>
<reference evidence="1 2" key="1">
    <citation type="submission" date="2008-07" db="EMBL/GenBank/DDBJ databases">
        <authorList>
            <person name="El-Sayed N."/>
            <person name="Caler E."/>
            <person name="Inman J."/>
            <person name="Amedeo P."/>
            <person name="Hass B."/>
            <person name="Wortman J."/>
        </authorList>
    </citation>
    <scope>NUCLEOTIDE SEQUENCE [LARGE SCALE GENOMIC DNA]</scope>
    <source>
        <strain evidence="2">ATCC 50983 / TXsc</strain>
    </source>
</reference>
<dbReference type="RefSeq" id="XP_002768752.1">
    <property type="nucleotide sequence ID" value="XM_002768706.1"/>
</dbReference>
<dbReference type="OrthoDB" id="448535at2759"/>
<dbReference type="AlphaFoldDB" id="C5LP73"/>
<dbReference type="InParanoid" id="C5LP73"/>
<evidence type="ECO:0000313" key="1">
    <source>
        <dbReference type="EMBL" id="EER01470.1"/>
    </source>
</evidence>
<dbReference type="EMBL" id="GG684018">
    <property type="protein sequence ID" value="EER01470.1"/>
    <property type="molecule type" value="Genomic_DNA"/>
</dbReference>
<proteinExistence type="predicted"/>
<accession>C5LP73</accession>
<evidence type="ECO:0000313" key="2">
    <source>
        <dbReference type="Proteomes" id="UP000007800"/>
    </source>
</evidence>
<protein>
    <submittedName>
        <fullName evidence="1">Uncharacterized protein</fullName>
    </submittedName>
</protein>
<organism evidence="2">
    <name type="scientific">Perkinsus marinus (strain ATCC 50983 / TXsc)</name>
    <dbReference type="NCBI Taxonomy" id="423536"/>
    <lineage>
        <taxon>Eukaryota</taxon>
        <taxon>Sar</taxon>
        <taxon>Alveolata</taxon>
        <taxon>Perkinsozoa</taxon>
        <taxon>Perkinsea</taxon>
        <taxon>Perkinsida</taxon>
        <taxon>Perkinsidae</taxon>
        <taxon>Perkinsus</taxon>
    </lineage>
</organism>
<sequence>MVVPRYVEKINEVPVPQVVRKYVDKIIEETQVQRVERVVEVPQVQTVDRYVEVNQTEVVAGESKKRNKQLETIYLDGGVERVQVRENLNPNMLGGDLTHSAQTVLAPPMGAAGGPMSRSQRSATPVANLDYGMGMQNLA</sequence>